<dbReference type="SUPFAM" id="SSF47473">
    <property type="entry name" value="EF-hand"/>
    <property type="match status" value="1"/>
</dbReference>
<accession>A0A8J8T613</accession>
<keyword evidence="3" id="KW-1185">Reference proteome</keyword>
<evidence type="ECO:0000313" key="2">
    <source>
        <dbReference type="EMBL" id="TNV82638.1"/>
    </source>
</evidence>
<gene>
    <name evidence="2" type="ORF">FGO68_gene15791</name>
</gene>
<sequence length="203" mass="23819">MDKKLATAQQSAKPIVTPPTQPKDKNMNPLLHNGVTNRDIFRTLLFHFKADGKIPIEGAADFVVNLLKRPAHTKYDEEAEARFRASLIQIMQGLSQDKKALTEDEFCNLMQSYEPQSANEFTDEQQYDMFLERLFFRIKHRKTDQIQIEEFKSLIERSGFKFEKGEFENLVKWYFRNKETITLEEFKMFATGNIVKLQDAKKK</sequence>
<name>A0A8J8T613_HALGN</name>
<comment type="caution">
    <text evidence="2">The sequence shown here is derived from an EMBL/GenBank/DDBJ whole genome shotgun (WGS) entry which is preliminary data.</text>
</comment>
<protein>
    <submittedName>
        <fullName evidence="2">Uncharacterized protein</fullName>
    </submittedName>
</protein>
<feature type="region of interest" description="Disordered" evidence="1">
    <location>
        <begin position="1"/>
        <end position="30"/>
    </location>
</feature>
<organism evidence="2 3">
    <name type="scientific">Halteria grandinella</name>
    <dbReference type="NCBI Taxonomy" id="5974"/>
    <lineage>
        <taxon>Eukaryota</taxon>
        <taxon>Sar</taxon>
        <taxon>Alveolata</taxon>
        <taxon>Ciliophora</taxon>
        <taxon>Intramacronucleata</taxon>
        <taxon>Spirotrichea</taxon>
        <taxon>Stichotrichia</taxon>
        <taxon>Sporadotrichida</taxon>
        <taxon>Halteriidae</taxon>
        <taxon>Halteria</taxon>
    </lineage>
</organism>
<reference evidence="2" key="1">
    <citation type="submission" date="2019-06" db="EMBL/GenBank/DDBJ databases">
        <authorList>
            <person name="Zheng W."/>
        </authorList>
    </citation>
    <scope>NUCLEOTIDE SEQUENCE</scope>
    <source>
        <strain evidence="2">QDHG01</strain>
    </source>
</reference>
<proteinExistence type="predicted"/>
<evidence type="ECO:0000256" key="1">
    <source>
        <dbReference type="SAM" id="MobiDB-lite"/>
    </source>
</evidence>
<evidence type="ECO:0000313" key="3">
    <source>
        <dbReference type="Proteomes" id="UP000785679"/>
    </source>
</evidence>
<dbReference type="Gene3D" id="1.10.238.10">
    <property type="entry name" value="EF-hand"/>
    <property type="match status" value="1"/>
</dbReference>
<dbReference type="Proteomes" id="UP000785679">
    <property type="component" value="Unassembled WGS sequence"/>
</dbReference>
<dbReference type="OrthoDB" id="307130at2759"/>
<dbReference type="InterPro" id="IPR011992">
    <property type="entry name" value="EF-hand-dom_pair"/>
</dbReference>
<dbReference type="EMBL" id="RRYP01004725">
    <property type="protein sequence ID" value="TNV82638.1"/>
    <property type="molecule type" value="Genomic_DNA"/>
</dbReference>
<dbReference type="AlphaFoldDB" id="A0A8J8T613"/>